<keyword evidence="1" id="KW-0812">Transmembrane</keyword>
<gene>
    <name evidence="2" type="ORF">SAMN05216366_11026</name>
</gene>
<dbReference type="OrthoDB" id="2004310at2"/>
<keyword evidence="1" id="KW-0472">Membrane</keyword>
<dbReference type="EMBL" id="FNJQ01000010">
    <property type="protein sequence ID" value="SDP22632.1"/>
    <property type="molecule type" value="Genomic_DNA"/>
</dbReference>
<evidence type="ECO:0000256" key="1">
    <source>
        <dbReference type="SAM" id="Phobius"/>
    </source>
</evidence>
<organism evidence="2 3">
    <name type="scientific">Selenomonas ruminantium</name>
    <dbReference type="NCBI Taxonomy" id="971"/>
    <lineage>
        <taxon>Bacteria</taxon>
        <taxon>Bacillati</taxon>
        <taxon>Bacillota</taxon>
        <taxon>Negativicutes</taxon>
        <taxon>Selenomonadales</taxon>
        <taxon>Selenomonadaceae</taxon>
        <taxon>Selenomonas</taxon>
    </lineage>
</organism>
<evidence type="ECO:0000313" key="3">
    <source>
        <dbReference type="Proteomes" id="UP000182412"/>
    </source>
</evidence>
<dbReference type="SUPFAM" id="SSF82171">
    <property type="entry name" value="DPP6 N-terminal domain-like"/>
    <property type="match status" value="1"/>
</dbReference>
<dbReference type="RefSeq" id="WP_074571974.1">
    <property type="nucleotide sequence ID" value="NZ_FNJQ01000010.1"/>
</dbReference>
<keyword evidence="1" id="KW-1133">Transmembrane helix</keyword>
<name>A0A1H0QZ98_SELRU</name>
<protein>
    <submittedName>
        <fullName evidence="2">Uncharacterized protein</fullName>
    </submittedName>
</protein>
<dbReference type="AlphaFoldDB" id="A0A1H0QZ98"/>
<dbReference type="Proteomes" id="UP000182412">
    <property type="component" value="Unassembled WGS sequence"/>
</dbReference>
<feature type="transmembrane region" description="Helical" evidence="1">
    <location>
        <begin position="14"/>
        <end position="35"/>
    </location>
</feature>
<evidence type="ECO:0000313" key="2">
    <source>
        <dbReference type="EMBL" id="SDP22632.1"/>
    </source>
</evidence>
<sequence length="180" mass="20870">MQTLKLLGKILKSIFLLASAVLILYLLAGIAAFFFHFDFDQSYRSIDNYEGIVLESHSGEDTFKIYTRDFTGVTHTATEAANPKKVWKYADDLYRWKKTEPFASTNKLLQERIGNNRMNVEDCVLSPDGKYILYAEKVTDGYTSDPPYADYYYRVLNLEDNTITTIYHGWCHAFTVDWRP</sequence>
<proteinExistence type="predicted"/>
<accession>A0A1H0QZ98</accession>
<reference evidence="2 3" key="1">
    <citation type="submission" date="2016-10" db="EMBL/GenBank/DDBJ databases">
        <authorList>
            <person name="de Groot N.N."/>
        </authorList>
    </citation>
    <scope>NUCLEOTIDE SEQUENCE [LARGE SCALE GENOMIC DNA]</scope>
    <source>
        <strain evidence="2 3">S137</strain>
    </source>
</reference>